<organism evidence="1">
    <name type="scientific">freshwater metagenome</name>
    <dbReference type="NCBI Taxonomy" id="449393"/>
    <lineage>
        <taxon>unclassified sequences</taxon>
        <taxon>metagenomes</taxon>
        <taxon>ecological metagenomes</taxon>
    </lineage>
</organism>
<proteinExistence type="predicted"/>
<evidence type="ECO:0000313" key="1">
    <source>
        <dbReference type="EMBL" id="CAB4822363.1"/>
    </source>
</evidence>
<sequence length="70" mass="8368">MNDEMSLQEAMNLLNMINSDHTHPANNAMHPKHKECLLVYQAIENWINKHQITNKQPKYVYEKMVDHTEY</sequence>
<dbReference type="AlphaFoldDB" id="A0A6J6ZP28"/>
<name>A0A6J6ZP28_9ZZZZ</name>
<reference evidence="1" key="1">
    <citation type="submission" date="2020-05" db="EMBL/GenBank/DDBJ databases">
        <authorList>
            <person name="Chiriac C."/>
            <person name="Salcher M."/>
            <person name="Ghai R."/>
            <person name="Kavagutti S V."/>
        </authorList>
    </citation>
    <scope>NUCLEOTIDE SEQUENCE</scope>
</reference>
<gene>
    <name evidence="1" type="ORF">UFOPK3004_01906</name>
</gene>
<protein>
    <submittedName>
        <fullName evidence="1">Unannotated protein</fullName>
    </submittedName>
</protein>
<accession>A0A6J6ZP28</accession>
<dbReference type="EMBL" id="CAFAAL010000268">
    <property type="protein sequence ID" value="CAB4822363.1"/>
    <property type="molecule type" value="Genomic_DNA"/>
</dbReference>